<comment type="similarity">
    <text evidence="5">Belongs to the ABC-2 integral membrane protein family.</text>
</comment>
<keyword evidence="5" id="KW-1003">Cell membrane</keyword>
<organism evidence="7 8">
    <name type="scientific">Candidatus Roizmanbacteria bacterium RIFCSPLOWO2_01_FULL_38_12</name>
    <dbReference type="NCBI Taxonomy" id="1802061"/>
    <lineage>
        <taxon>Bacteria</taxon>
        <taxon>Candidatus Roizmaniibacteriota</taxon>
    </lineage>
</organism>
<dbReference type="InterPro" id="IPR000412">
    <property type="entry name" value="ABC_2_transport"/>
</dbReference>
<dbReference type="Pfam" id="PF01061">
    <property type="entry name" value="ABC2_membrane"/>
    <property type="match status" value="1"/>
</dbReference>
<feature type="domain" description="ABC transmembrane type-2" evidence="6">
    <location>
        <begin position="23"/>
        <end position="250"/>
    </location>
</feature>
<gene>
    <name evidence="7" type="ORF">A3A93_02635</name>
</gene>
<evidence type="ECO:0000256" key="3">
    <source>
        <dbReference type="ARBA" id="ARBA00022989"/>
    </source>
</evidence>
<evidence type="ECO:0000256" key="1">
    <source>
        <dbReference type="ARBA" id="ARBA00004141"/>
    </source>
</evidence>
<dbReference type="PIRSF" id="PIRSF006648">
    <property type="entry name" value="DrrB"/>
    <property type="match status" value="1"/>
</dbReference>
<protein>
    <recommendedName>
        <fullName evidence="5">Transport permease protein</fullName>
    </recommendedName>
</protein>
<feature type="transmembrane region" description="Helical" evidence="5">
    <location>
        <begin position="23"/>
        <end position="40"/>
    </location>
</feature>
<dbReference type="STRING" id="1802061.A3A93_02635"/>
<dbReference type="PROSITE" id="PS51012">
    <property type="entry name" value="ABC_TM2"/>
    <property type="match status" value="1"/>
</dbReference>
<feature type="transmembrane region" description="Helical" evidence="5">
    <location>
        <begin position="60"/>
        <end position="81"/>
    </location>
</feature>
<dbReference type="InterPro" id="IPR051784">
    <property type="entry name" value="Nod_factor_ABC_transporter"/>
</dbReference>
<dbReference type="GO" id="GO:0140359">
    <property type="term" value="F:ABC-type transporter activity"/>
    <property type="evidence" value="ECO:0007669"/>
    <property type="project" value="InterPro"/>
</dbReference>
<comment type="caution">
    <text evidence="7">The sequence shown here is derived from an EMBL/GenBank/DDBJ whole genome shotgun (WGS) entry which is preliminary data.</text>
</comment>
<dbReference type="PANTHER" id="PTHR43229:SF2">
    <property type="entry name" value="NODULATION PROTEIN J"/>
    <property type="match status" value="1"/>
</dbReference>
<keyword evidence="4 5" id="KW-0472">Membrane</keyword>
<name>A0A1F7IUH3_9BACT</name>
<feature type="transmembrane region" description="Helical" evidence="5">
    <location>
        <begin position="102"/>
        <end position="128"/>
    </location>
</feature>
<keyword evidence="5" id="KW-0813">Transport</keyword>
<feature type="transmembrane region" description="Helical" evidence="5">
    <location>
        <begin position="216"/>
        <end position="244"/>
    </location>
</feature>
<feature type="transmembrane region" description="Helical" evidence="5">
    <location>
        <begin position="134"/>
        <end position="162"/>
    </location>
</feature>
<proteinExistence type="inferred from homology"/>
<dbReference type="InterPro" id="IPR013525">
    <property type="entry name" value="ABC2_TM"/>
</dbReference>
<sequence>MKFIQDTQILFVRNFKKTLREPLWLFIGIMQPALYILLYMPLLKNIGNTSALPLGKIAQIFVPGMLIIMGVSSLFAGFGFIPEIREGYITRLLVTPVNRFAILLAMVMDQLFTLLMQSVILIFIALLLGLRTSVIAVILSLILVIIVGATTSCISYIISISARHEDGLASTVNTLYLPIMLLSGIMLPISLAPQWLKNIAGFNPFYYAVEAARELFLGNFTSFTIVKGFLIMSVFAAVALWFAVRSLRKMAVM</sequence>
<dbReference type="PANTHER" id="PTHR43229">
    <property type="entry name" value="NODULATION PROTEIN J"/>
    <property type="match status" value="1"/>
</dbReference>
<keyword evidence="3 5" id="KW-1133">Transmembrane helix</keyword>
<comment type="subcellular location">
    <subcellularLocation>
        <location evidence="5">Cell membrane</location>
        <topology evidence="5">Multi-pass membrane protein</topology>
    </subcellularLocation>
    <subcellularLocation>
        <location evidence="1">Membrane</location>
        <topology evidence="1">Multi-pass membrane protein</topology>
    </subcellularLocation>
</comment>
<keyword evidence="2 5" id="KW-0812">Transmembrane</keyword>
<reference evidence="7 8" key="1">
    <citation type="journal article" date="2016" name="Nat. Commun.">
        <title>Thousands of microbial genomes shed light on interconnected biogeochemical processes in an aquifer system.</title>
        <authorList>
            <person name="Anantharaman K."/>
            <person name="Brown C.T."/>
            <person name="Hug L.A."/>
            <person name="Sharon I."/>
            <person name="Castelle C.J."/>
            <person name="Probst A.J."/>
            <person name="Thomas B.C."/>
            <person name="Singh A."/>
            <person name="Wilkins M.J."/>
            <person name="Karaoz U."/>
            <person name="Brodie E.L."/>
            <person name="Williams K.H."/>
            <person name="Hubbard S.S."/>
            <person name="Banfield J.F."/>
        </authorList>
    </citation>
    <scope>NUCLEOTIDE SEQUENCE [LARGE SCALE GENOMIC DNA]</scope>
</reference>
<dbReference type="AlphaFoldDB" id="A0A1F7IUH3"/>
<evidence type="ECO:0000256" key="5">
    <source>
        <dbReference type="RuleBase" id="RU361157"/>
    </source>
</evidence>
<evidence type="ECO:0000313" key="7">
    <source>
        <dbReference type="EMBL" id="OGK46996.1"/>
    </source>
</evidence>
<dbReference type="Proteomes" id="UP000177141">
    <property type="component" value="Unassembled WGS sequence"/>
</dbReference>
<evidence type="ECO:0000313" key="8">
    <source>
        <dbReference type="Proteomes" id="UP000177141"/>
    </source>
</evidence>
<dbReference type="GO" id="GO:0043190">
    <property type="term" value="C:ATP-binding cassette (ABC) transporter complex"/>
    <property type="evidence" value="ECO:0007669"/>
    <property type="project" value="InterPro"/>
</dbReference>
<evidence type="ECO:0000256" key="4">
    <source>
        <dbReference type="ARBA" id="ARBA00023136"/>
    </source>
</evidence>
<evidence type="ECO:0000259" key="6">
    <source>
        <dbReference type="PROSITE" id="PS51012"/>
    </source>
</evidence>
<evidence type="ECO:0000256" key="2">
    <source>
        <dbReference type="ARBA" id="ARBA00022692"/>
    </source>
</evidence>
<accession>A0A1F7IUH3</accession>
<feature type="transmembrane region" description="Helical" evidence="5">
    <location>
        <begin position="174"/>
        <end position="196"/>
    </location>
</feature>
<dbReference type="EMBL" id="MGAL01000036">
    <property type="protein sequence ID" value="OGK46996.1"/>
    <property type="molecule type" value="Genomic_DNA"/>
</dbReference>
<dbReference type="InterPro" id="IPR047817">
    <property type="entry name" value="ABC2_TM_bact-type"/>
</dbReference>